<feature type="compositionally biased region" description="Polar residues" evidence="1">
    <location>
        <begin position="602"/>
        <end position="617"/>
    </location>
</feature>
<dbReference type="Proteomes" id="UP001150569">
    <property type="component" value="Unassembled WGS sequence"/>
</dbReference>
<evidence type="ECO:0000313" key="2">
    <source>
        <dbReference type="EMBL" id="KAJ1907158.1"/>
    </source>
</evidence>
<feature type="compositionally biased region" description="Low complexity" evidence="1">
    <location>
        <begin position="686"/>
        <end position="705"/>
    </location>
</feature>
<protein>
    <submittedName>
        <fullName evidence="2">Uncharacterized protein</fullName>
    </submittedName>
</protein>
<feature type="region of interest" description="Disordered" evidence="1">
    <location>
        <begin position="799"/>
        <end position="819"/>
    </location>
</feature>
<sequence length="819" mass="87095">MSFSYSDYDDDDLDLAYLSPEEEVFDLSAVMPDMDRLMAVDKPIPVTSPRFRQLPSALRSPTRPPLGTTEEVGSVPEAPRPGTPVDSSGVPLTTPLGLSTPQPRLRRPSPTRTDPVPVAVGLTSTPVRVHDGGGDRSDLPDAVLRKSSSLNLRAFISPRPANTTVAELRARAQVVLDRLAVKRKESLEFFAKLAAGDQDPDELGEIFLSPSRGITSLPATAIPSHQDLHTPIRPRRSPLATENLVSAANRPDPDRLEATGPAAGSSDDPVVTSPSQISPDFTRLMDTADLGAVSPPSATSHPVGDSSAVPTGRSLLVLLSEARSAPRPFSPAAPANTVPRGLPSAPSIARHHPFRPQPRLVGRIFTLLDGWSRIDRRTVLLQRREPSSQVLPVNDLLAPDQTIMERCTTIVISPDEPGRLVDPAVRSLLADSVPEFYRVLQSPRRHRRVPRAPRSDDRSAPRPASPPPPTRLRRPSTRTRYFQPVKLSKPALSFTVTPSDLDPAALDPRDIEALADRSLCGLNVRYLINGYLHAKRDWREPSPLPLDPAPSQARPPGTNTNRHLPPRGHASLLKPRRWLSPTIEPSLQAQPLLCSPVPPTSPLSLESGTFPCSSQDGQWIHPNELPTPYQLPTVDRSQTSLASSSFGGTLGPTSPRFSATAEPLSPAGTHLPGSTKHTSGDGTKIGTLSPHGLPTPTTLSTHPSPSLGPPAKSLAGTALRRPARPSGGTPIAKSLTTGSRLPSATLRRTRPLSLTAADAAGSATTSSFATPSRIGPPAGAGATRLRPPSSLGAVLLGSPMSGHLASPSIGRRLSSPPVA</sequence>
<feature type="compositionally biased region" description="Polar residues" evidence="1">
    <location>
        <begin position="635"/>
        <end position="657"/>
    </location>
</feature>
<organism evidence="2 3">
    <name type="scientific">Tieghemiomyces parasiticus</name>
    <dbReference type="NCBI Taxonomy" id="78921"/>
    <lineage>
        <taxon>Eukaryota</taxon>
        <taxon>Fungi</taxon>
        <taxon>Fungi incertae sedis</taxon>
        <taxon>Zoopagomycota</taxon>
        <taxon>Kickxellomycotina</taxon>
        <taxon>Dimargaritomycetes</taxon>
        <taxon>Dimargaritales</taxon>
        <taxon>Dimargaritaceae</taxon>
        <taxon>Tieghemiomyces</taxon>
    </lineage>
</organism>
<reference evidence="2" key="1">
    <citation type="submission" date="2022-07" db="EMBL/GenBank/DDBJ databases">
        <title>Phylogenomic reconstructions and comparative analyses of Kickxellomycotina fungi.</title>
        <authorList>
            <person name="Reynolds N.K."/>
            <person name="Stajich J.E."/>
            <person name="Barry K."/>
            <person name="Grigoriev I.V."/>
            <person name="Crous P."/>
            <person name="Smith M.E."/>
        </authorList>
    </citation>
    <scope>NUCLEOTIDE SEQUENCE</scope>
    <source>
        <strain evidence="2">RSA 861</strain>
    </source>
</reference>
<feature type="region of interest" description="Disordered" evidence="1">
    <location>
        <begin position="598"/>
        <end position="786"/>
    </location>
</feature>
<proteinExistence type="predicted"/>
<feature type="compositionally biased region" description="Low complexity" evidence="1">
    <location>
        <begin position="753"/>
        <end position="772"/>
    </location>
</feature>
<feature type="region of interest" description="Disordered" evidence="1">
    <location>
        <begin position="44"/>
        <end position="139"/>
    </location>
</feature>
<accession>A0A9W8DL79</accession>
<feature type="region of interest" description="Disordered" evidence="1">
    <location>
        <begin position="218"/>
        <end position="280"/>
    </location>
</feature>
<feature type="region of interest" description="Disordered" evidence="1">
    <location>
        <begin position="442"/>
        <end position="484"/>
    </location>
</feature>
<keyword evidence="3" id="KW-1185">Reference proteome</keyword>
<feature type="compositionally biased region" description="Basic and acidic residues" evidence="1">
    <location>
        <begin position="128"/>
        <end position="139"/>
    </location>
</feature>
<dbReference type="OrthoDB" id="10353259at2759"/>
<dbReference type="EMBL" id="JANBPT010001503">
    <property type="protein sequence ID" value="KAJ1907158.1"/>
    <property type="molecule type" value="Genomic_DNA"/>
</dbReference>
<feature type="region of interest" description="Disordered" evidence="1">
    <location>
        <begin position="542"/>
        <end position="570"/>
    </location>
</feature>
<name>A0A9W8DL79_9FUNG</name>
<evidence type="ECO:0000256" key="1">
    <source>
        <dbReference type="SAM" id="MobiDB-lite"/>
    </source>
</evidence>
<gene>
    <name evidence="2" type="ORF">IWQ60_011919</name>
</gene>
<evidence type="ECO:0000313" key="3">
    <source>
        <dbReference type="Proteomes" id="UP001150569"/>
    </source>
</evidence>
<feature type="compositionally biased region" description="Low complexity" evidence="1">
    <location>
        <begin position="326"/>
        <end position="335"/>
    </location>
</feature>
<feature type="region of interest" description="Disordered" evidence="1">
    <location>
        <begin position="326"/>
        <end position="353"/>
    </location>
</feature>
<comment type="caution">
    <text evidence="2">The sequence shown here is derived from an EMBL/GenBank/DDBJ whole genome shotgun (WGS) entry which is preliminary data.</text>
</comment>
<dbReference type="AlphaFoldDB" id="A0A9W8DL79"/>
<feature type="non-terminal residue" evidence="2">
    <location>
        <position position="819"/>
    </location>
</feature>